<dbReference type="NCBIfam" id="TIGR01498">
    <property type="entry name" value="folK"/>
    <property type="match status" value="1"/>
</dbReference>
<reference evidence="16 17" key="1">
    <citation type="submission" date="2018-11" db="EMBL/GenBank/DDBJ databases">
        <title>Sequencing the genomes of 1000 actinobacteria strains.</title>
        <authorList>
            <person name="Klenk H.-P."/>
        </authorList>
    </citation>
    <scope>NUCLEOTIDE SEQUENCE [LARGE SCALE GENOMIC DNA]</scope>
    <source>
        <strain evidence="16 17">DSM 14418</strain>
    </source>
</reference>
<evidence type="ECO:0000313" key="16">
    <source>
        <dbReference type="EMBL" id="RPF27382.1"/>
    </source>
</evidence>
<feature type="compositionally biased region" description="Low complexity" evidence="14">
    <location>
        <begin position="166"/>
        <end position="177"/>
    </location>
</feature>
<dbReference type="EC" id="2.7.6.3" evidence="13"/>
<dbReference type="GO" id="GO:0016301">
    <property type="term" value="F:kinase activity"/>
    <property type="evidence" value="ECO:0007669"/>
    <property type="project" value="UniProtKB-KW"/>
</dbReference>
<organism evidence="16 17">
    <name type="scientific">Georgenia muralis</name>
    <dbReference type="NCBI Taxonomy" id="154117"/>
    <lineage>
        <taxon>Bacteria</taxon>
        <taxon>Bacillati</taxon>
        <taxon>Actinomycetota</taxon>
        <taxon>Actinomycetes</taxon>
        <taxon>Micrococcales</taxon>
        <taxon>Bogoriellaceae</taxon>
        <taxon>Georgenia</taxon>
    </lineage>
</organism>
<evidence type="ECO:0000256" key="14">
    <source>
        <dbReference type="SAM" id="MobiDB-lite"/>
    </source>
</evidence>
<dbReference type="InterPro" id="IPR043133">
    <property type="entry name" value="GTP-CH-I_C/QueF"/>
</dbReference>
<evidence type="ECO:0000256" key="9">
    <source>
        <dbReference type="ARBA" id="ARBA00022777"/>
    </source>
</evidence>
<dbReference type="InterPro" id="IPR000550">
    <property type="entry name" value="Hppk"/>
</dbReference>
<keyword evidence="7" id="KW-0808">Transferase</keyword>
<dbReference type="NCBIfam" id="TIGR00526">
    <property type="entry name" value="folB_dom"/>
    <property type="match status" value="1"/>
</dbReference>
<dbReference type="UniPathway" id="UPA00077">
    <property type="reaction ID" value="UER00154"/>
</dbReference>
<comment type="caution">
    <text evidence="16">The sequence shown here is derived from an EMBL/GenBank/DDBJ whole genome shotgun (WGS) entry which is preliminary data.</text>
</comment>
<keyword evidence="9 16" id="KW-0418">Kinase</keyword>
<dbReference type="Gene3D" id="3.30.70.560">
    <property type="entry name" value="7,8-Dihydro-6-hydroxymethylpterin-pyrophosphokinase HPPK"/>
    <property type="match status" value="1"/>
</dbReference>
<dbReference type="GO" id="GO:0004150">
    <property type="term" value="F:dihydroneopterin aldolase activity"/>
    <property type="evidence" value="ECO:0007669"/>
    <property type="project" value="UniProtKB-UniRule"/>
</dbReference>
<dbReference type="PROSITE" id="PS00794">
    <property type="entry name" value="HPPK"/>
    <property type="match status" value="1"/>
</dbReference>
<evidence type="ECO:0000256" key="11">
    <source>
        <dbReference type="ARBA" id="ARBA00022909"/>
    </source>
</evidence>
<feature type="domain" description="7,8-dihydro-6-hydroxymethylpterin-pyrophosphokinase" evidence="15">
    <location>
        <begin position="296"/>
        <end position="307"/>
    </location>
</feature>
<gene>
    <name evidence="16" type="ORF">EDD32_1862</name>
</gene>
<dbReference type="InterPro" id="IPR035907">
    <property type="entry name" value="Hppk_sf"/>
</dbReference>
<dbReference type="Pfam" id="PF02152">
    <property type="entry name" value="FolB"/>
    <property type="match status" value="1"/>
</dbReference>
<dbReference type="NCBIfam" id="TIGR00525">
    <property type="entry name" value="folB"/>
    <property type="match status" value="1"/>
</dbReference>
<sequence>MSIPGPDGRDLDRIRLLGLRAFGHHGVLAHERAQGQTFVADVVLHLDTRAAAATDDLADTVSYATVAEDVVAVLGGEPVDLLETLAERIAAVVLAHGVRAVDVTVHKPGAPLSVPFDDVELVIRRHADRDEDRGARAAGIPADDATGDARPTGDGDPTDDGGPIGEAGPTDDATGDAGRADDRVGAEVPGSDRRPAGPLTTRPAAEVPFVLALGANLGDAVATLRATVAALTAAEDVEVSAVSPLARTAAVLAPGQPDQPDYLNAVVVGTTTLAPLELFDLARRLEDAHGRAREERWGARTLDVDVITYADLRSDDPELTLPHPRAHERAFVLLPWSQVEPDAVLPEHGGVAELADRAADRSTVRWLALDWLEGPGEQGAR</sequence>
<evidence type="ECO:0000256" key="12">
    <source>
        <dbReference type="ARBA" id="ARBA00023239"/>
    </source>
</evidence>
<keyword evidence="17" id="KW-1185">Reference proteome</keyword>
<comment type="pathway">
    <text evidence="3 13">Cofactor biosynthesis; tetrahydrofolate biosynthesis; 2-amino-4-hydroxy-6-hydroxymethyl-7,8-dihydropteridine diphosphate from 7,8-dihydroneopterin triphosphate: step 3/4.</text>
</comment>
<keyword evidence="11 13" id="KW-0289">Folate biosynthesis</keyword>
<proteinExistence type="inferred from homology"/>
<evidence type="ECO:0000256" key="13">
    <source>
        <dbReference type="RuleBase" id="RU362079"/>
    </source>
</evidence>
<feature type="compositionally biased region" description="Basic and acidic residues" evidence="14">
    <location>
        <begin position="178"/>
        <end position="195"/>
    </location>
</feature>
<dbReference type="GO" id="GO:0003848">
    <property type="term" value="F:2-amino-4-hydroxy-6-hydroxymethyldihydropteridine diphosphokinase activity"/>
    <property type="evidence" value="ECO:0007669"/>
    <property type="project" value="UniProtKB-EC"/>
</dbReference>
<comment type="function">
    <text evidence="13">Catalyzes the conversion of 7,8-dihydroneopterin to 6-hydroxymethyl-7,8-dihydropterin.</text>
</comment>
<accession>A0A3N4ZNX5</accession>
<keyword evidence="10" id="KW-0067">ATP-binding</keyword>
<comment type="similarity">
    <text evidence="5 13">Belongs to the DHNA family.</text>
</comment>
<evidence type="ECO:0000256" key="10">
    <source>
        <dbReference type="ARBA" id="ARBA00022840"/>
    </source>
</evidence>
<dbReference type="FunFam" id="3.30.1130.10:FF:000003">
    <property type="entry name" value="7,8-dihydroneopterin aldolase"/>
    <property type="match status" value="1"/>
</dbReference>
<dbReference type="EC" id="4.1.2.25" evidence="13"/>
<comment type="catalytic activity">
    <reaction evidence="2 13">
        <text>7,8-dihydroneopterin = 6-hydroxymethyl-7,8-dihydropterin + glycolaldehyde</text>
        <dbReference type="Rhea" id="RHEA:10540"/>
        <dbReference type="ChEBI" id="CHEBI:17001"/>
        <dbReference type="ChEBI" id="CHEBI:17071"/>
        <dbReference type="ChEBI" id="CHEBI:44841"/>
        <dbReference type="EC" id="4.1.2.25"/>
    </reaction>
</comment>
<dbReference type="Gene3D" id="3.30.1130.10">
    <property type="match status" value="1"/>
</dbReference>
<dbReference type="Proteomes" id="UP000280726">
    <property type="component" value="Unassembled WGS sequence"/>
</dbReference>
<dbReference type="PANTHER" id="PTHR43071">
    <property type="entry name" value="2-AMINO-4-HYDROXY-6-HYDROXYMETHYLDIHYDROPTERIDINE PYROPHOSPHOKINASE"/>
    <property type="match status" value="1"/>
</dbReference>
<dbReference type="GO" id="GO:0046656">
    <property type="term" value="P:folic acid biosynthetic process"/>
    <property type="evidence" value="ECO:0007669"/>
    <property type="project" value="UniProtKB-UniRule"/>
</dbReference>
<evidence type="ECO:0000256" key="8">
    <source>
        <dbReference type="ARBA" id="ARBA00022741"/>
    </source>
</evidence>
<evidence type="ECO:0000256" key="7">
    <source>
        <dbReference type="ARBA" id="ARBA00022679"/>
    </source>
</evidence>
<dbReference type="InterPro" id="IPR006157">
    <property type="entry name" value="FolB_dom"/>
</dbReference>
<dbReference type="SMART" id="SM00905">
    <property type="entry name" value="FolB"/>
    <property type="match status" value="1"/>
</dbReference>
<evidence type="ECO:0000313" key="17">
    <source>
        <dbReference type="Proteomes" id="UP000280726"/>
    </source>
</evidence>
<dbReference type="CDD" id="cd00483">
    <property type="entry name" value="HPPK"/>
    <property type="match status" value="1"/>
</dbReference>
<feature type="region of interest" description="Disordered" evidence="14">
    <location>
        <begin position="130"/>
        <end position="201"/>
    </location>
</feature>
<evidence type="ECO:0000256" key="6">
    <source>
        <dbReference type="ARBA" id="ARBA00009640"/>
    </source>
</evidence>
<evidence type="ECO:0000256" key="5">
    <source>
        <dbReference type="ARBA" id="ARBA00005708"/>
    </source>
</evidence>
<name>A0A3N4ZNX5_9MICO</name>
<dbReference type="EMBL" id="RKRA01000001">
    <property type="protein sequence ID" value="RPF27382.1"/>
    <property type="molecule type" value="Genomic_DNA"/>
</dbReference>
<keyword evidence="12 13" id="KW-0456">Lyase</keyword>
<protein>
    <recommendedName>
        <fullName evidence="13">Bifunctional folate synthesis protein</fullName>
    </recommendedName>
    <domain>
        <recommendedName>
            <fullName evidence="13">Dihydroneopterin aldolase</fullName>
            <shortName evidence="13">DHNA</shortName>
            <ecNumber evidence="13">4.1.2.25</ecNumber>
        </recommendedName>
        <alternativeName>
            <fullName evidence="13">7,8-dihydroneopterin aldolase</fullName>
        </alternativeName>
    </domain>
    <domain>
        <recommendedName>
            <fullName evidence="13">2-amino-4-hydroxy-6-hydroxymethyldihydropteridine pyrophosphokinase</fullName>
            <ecNumber evidence="13">2.7.6.3</ecNumber>
        </recommendedName>
        <alternativeName>
            <fullName evidence="13">6-hydroxymethyl-7,8-dihydropterin pyrophosphokinase</fullName>
            <shortName evidence="13">PPPK</shortName>
        </alternativeName>
        <alternativeName>
            <fullName evidence="13">7,8-dihydro-6-hydroxymethylpterin pyrophosphokinase</fullName>
            <shortName evidence="13">HPPK</shortName>
        </alternativeName>
    </domain>
</protein>
<dbReference type="SUPFAM" id="SSF55620">
    <property type="entry name" value="Tetrahydrobiopterin biosynthesis enzymes-like"/>
    <property type="match status" value="1"/>
</dbReference>
<evidence type="ECO:0000256" key="3">
    <source>
        <dbReference type="ARBA" id="ARBA00005013"/>
    </source>
</evidence>
<comment type="similarity">
    <text evidence="6">In the N-terminal section; belongs to the DHNA family.</text>
</comment>
<dbReference type="SUPFAM" id="SSF55083">
    <property type="entry name" value="6-hydroxymethyl-7,8-dihydropterin pyrophosphokinase, HPPK"/>
    <property type="match status" value="1"/>
</dbReference>
<comment type="pathway">
    <text evidence="4">Cofactor biosynthesis; tetrahydrofolate biosynthesis; 2-amino-4-hydroxy-6-hydroxymethyl-7,8-dihydropteridine diphosphate from 7,8-dihydroneopterin triphosphate: step 4/4.</text>
</comment>
<dbReference type="Pfam" id="PF01288">
    <property type="entry name" value="HPPK"/>
    <property type="match status" value="1"/>
</dbReference>
<dbReference type="RefSeq" id="WP_246006061.1">
    <property type="nucleotide sequence ID" value="NZ_RKRA01000001.1"/>
</dbReference>
<evidence type="ECO:0000256" key="1">
    <source>
        <dbReference type="ARBA" id="ARBA00000198"/>
    </source>
</evidence>
<dbReference type="InterPro" id="IPR006156">
    <property type="entry name" value="Dihydroneopterin_aldolase"/>
</dbReference>
<keyword evidence="8" id="KW-0547">Nucleotide-binding</keyword>
<evidence type="ECO:0000256" key="4">
    <source>
        <dbReference type="ARBA" id="ARBA00005051"/>
    </source>
</evidence>
<feature type="compositionally biased region" description="Low complexity" evidence="14">
    <location>
        <begin position="136"/>
        <end position="155"/>
    </location>
</feature>
<dbReference type="PANTHER" id="PTHR43071:SF1">
    <property type="entry name" value="2-AMINO-4-HYDROXY-6-HYDROXYMETHYLDIHYDROPTERIDINE PYROPHOSPHOKINASE"/>
    <property type="match status" value="1"/>
</dbReference>
<dbReference type="GO" id="GO:0046654">
    <property type="term" value="P:tetrahydrofolate biosynthetic process"/>
    <property type="evidence" value="ECO:0007669"/>
    <property type="project" value="UniProtKB-UniRule"/>
</dbReference>
<dbReference type="AlphaFoldDB" id="A0A3N4ZNX5"/>
<evidence type="ECO:0000256" key="2">
    <source>
        <dbReference type="ARBA" id="ARBA00001353"/>
    </source>
</evidence>
<dbReference type="GO" id="GO:0005524">
    <property type="term" value="F:ATP binding"/>
    <property type="evidence" value="ECO:0007669"/>
    <property type="project" value="UniProtKB-KW"/>
</dbReference>
<evidence type="ECO:0000259" key="15">
    <source>
        <dbReference type="PROSITE" id="PS00794"/>
    </source>
</evidence>
<comment type="catalytic activity">
    <reaction evidence="1">
        <text>6-hydroxymethyl-7,8-dihydropterin + ATP = (7,8-dihydropterin-6-yl)methyl diphosphate + AMP + H(+)</text>
        <dbReference type="Rhea" id="RHEA:11412"/>
        <dbReference type="ChEBI" id="CHEBI:15378"/>
        <dbReference type="ChEBI" id="CHEBI:30616"/>
        <dbReference type="ChEBI" id="CHEBI:44841"/>
        <dbReference type="ChEBI" id="CHEBI:72950"/>
        <dbReference type="ChEBI" id="CHEBI:456215"/>
        <dbReference type="EC" id="2.7.6.3"/>
    </reaction>
</comment>